<sequence>MTSQNEGPDFIGRVRRSNVEGPLTREDAVRNELAAIMHRVETVTRTSRHQFTAEADIHDTASMAVIRLASCFERPEIYASELVLSAEEVVEIEAAREVAVHGCRDVMDDDLLWIVVTQRIPAILGRWFARRPTG</sequence>
<organism evidence="1 2">
    <name type="scientific">Brevibacterium casei S18</name>
    <dbReference type="NCBI Taxonomy" id="1229781"/>
    <lineage>
        <taxon>Bacteria</taxon>
        <taxon>Bacillati</taxon>
        <taxon>Actinomycetota</taxon>
        <taxon>Actinomycetes</taxon>
        <taxon>Micrococcales</taxon>
        <taxon>Brevibacteriaceae</taxon>
        <taxon>Brevibacterium</taxon>
    </lineage>
</organism>
<dbReference type="RefSeq" id="WP_009377566.1">
    <property type="nucleotide sequence ID" value="NZ_AMSP01000005.1"/>
</dbReference>
<dbReference type="EMBL" id="AMSP01000005">
    <property type="protein sequence ID" value="EKU47694.1"/>
    <property type="molecule type" value="Genomic_DNA"/>
</dbReference>
<dbReference type="eggNOG" id="ENOG50343ZY">
    <property type="taxonomic scope" value="Bacteria"/>
</dbReference>
<evidence type="ECO:0000313" key="2">
    <source>
        <dbReference type="Proteomes" id="UP000009879"/>
    </source>
</evidence>
<proteinExistence type="predicted"/>
<gene>
    <name evidence="1" type="ORF">C272_08122</name>
</gene>
<comment type="caution">
    <text evidence="1">The sequence shown here is derived from an EMBL/GenBank/DDBJ whole genome shotgun (WGS) entry which is preliminary data.</text>
</comment>
<reference evidence="1 2" key="1">
    <citation type="submission" date="2012-09" db="EMBL/GenBank/DDBJ databases">
        <title>Genome Sequence of Brevibacterium casei S18.</title>
        <authorList>
            <person name="Sharma R."/>
            <person name="Singh A."/>
            <person name="Jangir P.K."/>
        </authorList>
    </citation>
    <scope>NUCLEOTIDE SEQUENCE [LARGE SCALE GENOMIC DNA]</scope>
    <source>
        <strain evidence="1 2">S18</strain>
    </source>
</reference>
<keyword evidence="2" id="KW-1185">Reference proteome</keyword>
<accession>K9AK69</accession>
<dbReference type="AlphaFoldDB" id="K9AK69"/>
<protein>
    <submittedName>
        <fullName evidence="1">Uncharacterized protein</fullName>
    </submittedName>
</protein>
<evidence type="ECO:0000313" key="1">
    <source>
        <dbReference type="EMBL" id="EKU47694.1"/>
    </source>
</evidence>
<name>K9AK69_9MICO</name>
<dbReference type="Proteomes" id="UP000009879">
    <property type="component" value="Unassembled WGS sequence"/>
</dbReference>